<feature type="transmembrane region" description="Helical" evidence="6">
    <location>
        <begin position="251"/>
        <end position="268"/>
    </location>
</feature>
<gene>
    <name evidence="7" type="ORF">P8625_01370</name>
</gene>
<protein>
    <submittedName>
        <fullName evidence="7">Lipopolysaccharide biosynthesis protein</fullName>
    </submittedName>
</protein>
<reference evidence="7 8" key="1">
    <citation type="submission" date="2023-04" db="EMBL/GenBank/DDBJ databases">
        <title>Tenacibaculum tangerinum sp. nov., isolated from sea tidal flat of South Korea.</title>
        <authorList>
            <person name="Lee S.H."/>
            <person name="Kim J.-J."/>
        </authorList>
    </citation>
    <scope>NUCLEOTIDE SEQUENCE [LARGE SCALE GENOMIC DNA]</scope>
    <source>
        <strain evidence="7 8">GRR-S3-23</strain>
    </source>
</reference>
<proteinExistence type="predicted"/>
<feature type="transmembrane region" description="Helical" evidence="6">
    <location>
        <begin position="160"/>
        <end position="177"/>
    </location>
</feature>
<feature type="transmembrane region" description="Helical" evidence="6">
    <location>
        <begin position="12"/>
        <end position="31"/>
    </location>
</feature>
<evidence type="ECO:0000256" key="4">
    <source>
        <dbReference type="ARBA" id="ARBA00022989"/>
    </source>
</evidence>
<dbReference type="EMBL" id="CP122539">
    <property type="protein sequence ID" value="WGH75841.1"/>
    <property type="molecule type" value="Genomic_DNA"/>
</dbReference>
<feature type="transmembrane region" description="Helical" evidence="6">
    <location>
        <begin position="119"/>
        <end position="140"/>
    </location>
</feature>
<evidence type="ECO:0000256" key="6">
    <source>
        <dbReference type="SAM" id="Phobius"/>
    </source>
</evidence>
<comment type="subcellular location">
    <subcellularLocation>
        <location evidence="1">Cell membrane</location>
        <topology evidence="1">Multi-pass membrane protein</topology>
    </subcellularLocation>
</comment>
<feature type="transmembrane region" description="Helical" evidence="6">
    <location>
        <begin position="306"/>
        <end position="327"/>
    </location>
</feature>
<feature type="transmembrane region" description="Helical" evidence="6">
    <location>
        <begin position="467"/>
        <end position="487"/>
    </location>
</feature>
<feature type="transmembrane region" description="Helical" evidence="6">
    <location>
        <begin position="80"/>
        <end position="99"/>
    </location>
</feature>
<feature type="transmembrane region" description="Helical" evidence="6">
    <location>
        <begin position="428"/>
        <end position="447"/>
    </location>
</feature>
<organism evidence="7 8">
    <name type="scientific">Tenacibaculum tangerinum</name>
    <dbReference type="NCBI Taxonomy" id="3038772"/>
    <lineage>
        <taxon>Bacteria</taxon>
        <taxon>Pseudomonadati</taxon>
        <taxon>Bacteroidota</taxon>
        <taxon>Flavobacteriia</taxon>
        <taxon>Flavobacteriales</taxon>
        <taxon>Flavobacteriaceae</taxon>
        <taxon>Tenacibaculum</taxon>
    </lineage>
</organism>
<feature type="transmembrane region" description="Helical" evidence="6">
    <location>
        <begin position="365"/>
        <end position="383"/>
    </location>
</feature>
<feature type="transmembrane region" description="Helical" evidence="6">
    <location>
        <begin position="221"/>
        <end position="239"/>
    </location>
</feature>
<keyword evidence="5 6" id="KW-0472">Membrane</keyword>
<keyword evidence="8" id="KW-1185">Reference proteome</keyword>
<evidence type="ECO:0000256" key="3">
    <source>
        <dbReference type="ARBA" id="ARBA00022692"/>
    </source>
</evidence>
<keyword evidence="4 6" id="KW-1133">Transmembrane helix</keyword>
<keyword evidence="3 6" id="KW-0812">Transmembrane</keyword>
<accession>A0ABY8L424</accession>
<evidence type="ECO:0000256" key="1">
    <source>
        <dbReference type="ARBA" id="ARBA00004651"/>
    </source>
</evidence>
<keyword evidence="2" id="KW-1003">Cell membrane</keyword>
<evidence type="ECO:0000256" key="5">
    <source>
        <dbReference type="ARBA" id="ARBA00023136"/>
    </source>
</evidence>
<dbReference type="Pfam" id="PF01943">
    <property type="entry name" value="Polysacc_synt"/>
    <property type="match status" value="1"/>
</dbReference>
<feature type="transmembrane region" description="Helical" evidence="6">
    <location>
        <begin position="395"/>
        <end position="416"/>
    </location>
</feature>
<dbReference type="InterPro" id="IPR002797">
    <property type="entry name" value="Polysacc_synth"/>
</dbReference>
<sequence>MGIIFKQSFKNTLIIYLGFLIGGINTLVLYTRFLKDEYYGLVTYVLSASNLIMPIIAFGIHFTIIKFFSAYTSKKEQDKFLSSVVLLPLLIAIPIGYFWDYFHNWIMSYVLKSGSEENLIIENYTIYIYIIAVSCAYYEVFYSWAKVQMQSVFGNVLKELYNRVAVMVLLFAVYFQIITKQEFIMYLSIAYILRTLLMMLYAFYLYIPKFSFSLPHNFKEVFRYSLYIILAGSAGAIILDIDKVMIPGKDGFETAAYYAVAVFIGSFIEAPSRAMGQILQPLTSKSINEDNTKETENLYKKSSINLLLIGGLFFVLVNCNVSELFRLLPNKNYAGGILVVLLISSAKLFLMLLGNNGAIINNSKLYRIALPVNLGMAISVYFLNTYFYNDLEMGTTGLALATFITVVVFNGFKLWFVKEKFQMTPFTNKTFSMILIILIMFLGFYFWNFSTPEFYFLKFPIHPIVNIALKSILIVALYLFVVIKLKISVQINSLVSRYVK</sequence>
<dbReference type="RefSeq" id="WP_279651714.1">
    <property type="nucleotide sequence ID" value="NZ_CP122539.1"/>
</dbReference>
<dbReference type="Proteomes" id="UP001232001">
    <property type="component" value="Chromosome"/>
</dbReference>
<feature type="transmembrane region" description="Helical" evidence="6">
    <location>
        <begin position="183"/>
        <end position="207"/>
    </location>
</feature>
<feature type="transmembrane region" description="Helical" evidence="6">
    <location>
        <begin position="333"/>
        <end position="353"/>
    </location>
</feature>
<evidence type="ECO:0000313" key="7">
    <source>
        <dbReference type="EMBL" id="WGH75841.1"/>
    </source>
</evidence>
<dbReference type="InterPro" id="IPR050833">
    <property type="entry name" value="Poly_Biosynth_Transport"/>
</dbReference>
<evidence type="ECO:0000256" key="2">
    <source>
        <dbReference type="ARBA" id="ARBA00022475"/>
    </source>
</evidence>
<dbReference type="PANTHER" id="PTHR30250">
    <property type="entry name" value="PST FAMILY PREDICTED COLANIC ACID TRANSPORTER"/>
    <property type="match status" value="1"/>
</dbReference>
<evidence type="ECO:0000313" key="8">
    <source>
        <dbReference type="Proteomes" id="UP001232001"/>
    </source>
</evidence>
<dbReference type="PANTHER" id="PTHR30250:SF11">
    <property type="entry name" value="O-ANTIGEN TRANSPORTER-RELATED"/>
    <property type="match status" value="1"/>
</dbReference>
<name>A0ABY8L424_9FLAO</name>